<sequence length="112" mass="12510">MGPVSKLLRGPFFGNESLVSGTVVTHVGAPVAGGSRIIETDVSVVATPMPKPHGPSTALFVKGRRHNKGRFGRLRRHLNSMYRHDNNKQHCILSVRNWNRNINFRKISIEKT</sequence>
<evidence type="ECO:0000313" key="2">
    <source>
        <dbReference type="Proteomes" id="UP000887159"/>
    </source>
</evidence>
<evidence type="ECO:0000313" key="1">
    <source>
        <dbReference type="EMBL" id="GFY34656.1"/>
    </source>
</evidence>
<keyword evidence="2" id="KW-1185">Reference proteome</keyword>
<dbReference type="AlphaFoldDB" id="A0A8X6WIB7"/>
<name>A0A8X6WIB7_TRICX</name>
<reference evidence="1" key="1">
    <citation type="submission" date="2020-08" db="EMBL/GenBank/DDBJ databases">
        <title>Multicomponent nature underlies the extraordinary mechanical properties of spider dragline silk.</title>
        <authorList>
            <person name="Kono N."/>
            <person name="Nakamura H."/>
            <person name="Mori M."/>
            <person name="Yoshida Y."/>
            <person name="Ohtoshi R."/>
            <person name="Malay A.D."/>
            <person name="Moran D.A.P."/>
            <person name="Tomita M."/>
            <person name="Numata K."/>
            <person name="Arakawa K."/>
        </authorList>
    </citation>
    <scope>NUCLEOTIDE SEQUENCE</scope>
</reference>
<organism evidence="1 2">
    <name type="scientific">Trichonephila clavipes</name>
    <name type="common">Golden silk orbweaver</name>
    <name type="synonym">Nephila clavipes</name>
    <dbReference type="NCBI Taxonomy" id="2585209"/>
    <lineage>
        <taxon>Eukaryota</taxon>
        <taxon>Metazoa</taxon>
        <taxon>Ecdysozoa</taxon>
        <taxon>Arthropoda</taxon>
        <taxon>Chelicerata</taxon>
        <taxon>Arachnida</taxon>
        <taxon>Araneae</taxon>
        <taxon>Araneomorphae</taxon>
        <taxon>Entelegynae</taxon>
        <taxon>Araneoidea</taxon>
        <taxon>Nephilidae</taxon>
        <taxon>Trichonephila</taxon>
    </lineage>
</organism>
<dbReference type="EMBL" id="BMAU01021426">
    <property type="protein sequence ID" value="GFY34656.1"/>
    <property type="molecule type" value="Genomic_DNA"/>
</dbReference>
<gene>
    <name evidence="1" type="ORF">TNCV_1373471</name>
</gene>
<proteinExistence type="predicted"/>
<comment type="caution">
    <text evidence="1">The sequence shown here is derived from an EMBL/GenBank/DDBJ whole genome shotgun (WGS) entry which is preliminary data.</text>
</comment>
<protein>
    <submittedName>
        <fullName evidence="1">Uncharacterized protein</fullName>
    </submittedName>
</protein>
<accession>A0A8X6WIB7</accession>
<dbReference type="Proteomes" id="UP000887159">
    <property type="component" value="Unassembled WGS sequence"/>
</dbReference>